<dbReference type="RefSeq" id="WP_179492102.1">
    <property type="nucleotide sequence ID" value="NZ_JACCCW010000002.1"/>
</dbReference>
<proteinExistence type="predicted"/>
<dbReference type="Pfam" id="PF13673">
    <property type="entry name" value="Acetyltransf_10"/>
    <property type="match status" value="1"/>
</dbReference>
<sequence length="170" mass="19098">MHPATLADEDFLRELFGDAHSEEYIPLGLPPSALGEMLAMQYRAQRTTYEAQFPNAVNEVIWMESVRVGRVLIDESSSEIRLVDVALLGPWRGAGVGTSILKVLCTRARRARLPLRLSVRLGNRAERLYSRLGFVRTGCDGMNVAMELREPMNEFPDTPPVHESMELEAK</sequence>
<name>A0A7Y9PIR6_9BACT</name>
<evidence type="ECO:0000313" key="3">
    <source>
        <dbReference type="Proteomes" id="UP000589520"/>
    </source>
</evidence>
<dbReference type="InterPro" id="IPR000182">
    <property type="entry name" value="GNAT_dom"/>
</dbReference>
<gene>
    <name evidence="2" type="ORF">HDF17_002917</name>
</gene>
<evidence type="ECO:0000313" key="2">
    <source>
        <dbReference type="EMBL" id="NYF80597.1"/>
    </source>
</evidence>
<protein>
    <submittedName>
        <fullName evidence="2">GNAT superfamily N-acetyltransferase</fullName>
    </submittedName>
</protein>
<comment type="caution">
    <text evidence="2">The sequence shown here is derived from an EMBL/GenBank/DDBJ whole genome shotgun (WGS) entry which is preliminary data.</text>
</comment>
<dbReference type="EMBL" id="JACCCW010000002">
    <property type="protein sequence ID" value="NYF80597.1"/>
    <property type="molecule type" value="Genomic_DNA"/>
</dbReference>
<accession>A0A7Y9PIR6</accession>
<feature type="domain" description="N-acetyltransferase" evidence="1">
    <location>
        <begin position="1"/>
        <end position="153"/>
    </location>
</feature>
<keyword evidence="2" id="KW-0808">Transferase</keyword>
<keyword evidence="3" id="KW-1185">Reference proteome</keyword>
<dbReference type="SUPFAM" id="SSF55729">
    <property type="entry name" value="Acyl-CoA N-acyltransferases (Nat)"/>
    <property type="match status" value="1"/>
</dbReference>
<reference evidence="2 3" key="1">
    <citation type="submission" date="2020-07" db="EMBL/GenBank/DDBJ databases">
        <title>Genomic Encyclopedia of Type Strains, Phase IV (KMG-V): Genome sequencing to study the core and pangenomes of soil and plant-associated prokaryotes.</title>
        <authorList>
            <person name="Whitman W."/>
        </authorList>
    </citation>
    <scope>NUCLEOTIDE SEQUENCE [LARGE SCALE GENOMIC DNA]</scope>
    <source>
        <strain evidence="2 3">X4EP2</strain>
    </source>
</reference>
<dbReference type="GO" id="GO:0016747">
    <property type="term" value="F:acyltransferase activity, transferring groups other than amino-acyl groups"/>
    <property type="evidence" value="ECO:0007669"/>
    <property type="project" value="InterPro"/>
</dbReference>
<organism evidence="2 3">
    <name type="scientific">Granulicella arctica</name>
    <dbReference type="NCBI Taxonomy" id="940613"/>
    <lineage>
        <taxon>Bacteria</taxon>
        <taxon>Pseudomonadati</taxon>
        <taxon>Acidobacteriota</taxon>
        <taxon>Terriglobia</taxon>
        <taxon>Terriglobales</taxon>
        <taxon>Acidobacteriaceae</taxon>
        <taxon>Granulicella</taxon>
    </lineage>
</organism>
<dbReference type="Gene3D" id="3.40.630.30">
    <property type="match status" value="1"/>
</dbReference>
<dbReference type="PROSITE" id="PS51186">
    <property type="entry name" value="GNAT"/>
    <property type="match status" value="1"/>
</dbReference>
<dbReference type="AlphaFoldDB" id="A0A7Y9PIR6"/>
<evidence type="ECO:0000259" key="1">
    <source>
        <dbReference type="PROSITE" id="PS51186"/>
    </source>
</evidence>
<dbReference type="InterPro" id="IPR016181">
    <property type="entry name" value="Acyl_CoA_acyltransferase"/>
</dbReference>
<dbReference type="Proteomes" id="UP000589520">
    <property type="component" value="Unassembled WGS sequence"/>
</dbReference>